<keyword evidence="7" id="KW-0406">Ion transport</keyword>
<dbReference type="Pfam" id="PF21082">
    <property type="entry name" value="MS_channel_3rd"/>
    <property type="match status" value="1"/>
</dbReference>
<comment type="caution">
    <text evidence="11">The sequence shown here is derived from an EMBL/GenBank/DDBJ whole genome shotgun (WGS) entry which is preliminary data.</text>
</comment>
<dbReference type="InterPro" id="IPR045275">
    <property type="entry name" value="MscS_archaea/bacteria_type"/>
</dbReference>
<dbReference type="GO" id="GO:0005886">
    <property type="term" value="C:plasma membrane"/>
    <property type="evidence" value="ECO:0007669"/>
    <property type="project" value="UniProtKB-SubCell"/>
</dbReference>
<evidence type="ECO:0000313" key="11">
    <source>
        <dbReference type="EMBL" id="RQW64653.1"/>
    </source>
</evidence>
<dbReference type="InterPro" id="IPR023408">
    <property type="entry name" value="MscS_beta-dom_sf"/>
</dbReference>
<dbReference type="SUPFAM" id="SSF50182">
    <property type="entry name" value="Sm-like ribonucleoproteins"/>
    <property type="match status" value="1"/>
</dbReference>
<keyword evidence="7" id="KW-0813">Transport</keyword>
<dbReference type="OrthoDB" id="9809206at2"/>
<evidence type="ECO:0000256" key="3">
    <source>
        <dbReference type="ARBA" id="ARBA00022475"/>
    </source>
</evidence>
<dbReference type="Gene3D" id="1.10.287.1260">
    <property type="match status" value="1"/>
</dbReference>
<dbReference type="PANTHER" id="PTHR30221">
    <property type="entry name" value="SMALL-CONDUCTANCE MECHANOSENSITIVE CHANNEL"/>
    <property type="match status" value="1"/>
</dbReference>
<protein>
    <recommendedName>
        <fullName evidence="7">Small-conductance mechanosensitive channel</fullName>
    </recommendedName>
</protein>
<sequence length="285" mass="31418">MDKILAFYNDHQTLILDVLQNTLTAVLIIILTVVIAKLIRKAIFSSVMRLSNRDEIVSRLFSKVASYAVYVVALVIILDLFGVNTTSLVALVGAAGLAIGLALKDTLSNIAAGIMLLFLKPVKQGEFVEFAGFSGTVKDIGLFTLILETGDGLFISSPNRVVWASTIKNYSRNSRRRMDITVGISYEDSIDVGLNVLKDLALSHEAVLQDPAPKVLVTMLADSSVNLQLRAWCPLDTYWDTYWSIQRQLKPKIEEAGLSIPFPQRDLHVTMINKDAPVKESPSTH</sequence>
<dbReference type="InterPro" id="IPR010920">
    <property type="entry name" value="LSM_dom_sf"/>
</dbReference>
<evidence type="ECO:0000256" key="6">
    <source>
        <dbReference type="ARBA" id="ARBA00023136"/>
    </source>
</evidence>
<dbReference type="InterPro" id="IPR011014">
    <property type="entry name" value="MscS_channel_TM-2"/>
</dbReference>
<evidence type="ECO:0000313" key="12">
    <source>
        <dbReference type="Proteomes" id="UP000281112"/>
    </source>
</evidence>
<keyword evidence="5 7" id="KW-1133">Transmembrane helix</keyword>
<dbReference type="GO" id="GO:0008381">
    <property type="term" value="F:mechanosensitive monoatomic ion channel activity"/>
    <property type="evidence" value="ECO:0007669"/>
    <property type="project" value="InterPro"/>
</dbReference>
<feature type="transmembrane region" description="Helical" evidence="7">
    <location>
        <begin position="60"/>
        <end position="82"/>
    </location>
</feature>
<dbReference type="InterPro" id="IPR011066">
    <property type="entry name" value="MscS_channel_C_sf"/>
</dbReference>
<evidence type="ECO:0000259" key="8">
    <source>
        <dbReference type="Pfam" id="PF00924"/>
    </source>
</evidence>
<evidence type="ECO:0000256" key="2">
    <source>
        <dbReference type="ARBA" id="ARBA00008017"/>
    </source>
</evidence>
<comment type="similarity">
    <text evidence="2 7">Belongs to the MscS (TC 1.A.23) family.</text>
</comment>
<feature type="domain" description="Mechanosensitive ion channel MscS C-terminal" evidence="9">
    <location>
        <begin position="180"/>
        <end position="256"/>
    </location>
</feature>
<keyword evidence="3" id="KW-1003">Cell membrane</keyword>
<keyword evidence="7" id="KW-0407">Ion channel</keyword>
<dbReference type="SUPFAM" id="SSF82689">
    <property type="entry name" value="Mechanosensitive channel protein MscS (YggB), C-terminal domain"/>
    <property type="match status" value="1"/>
</dbReference>
<comment type="subcellular location">
    <subcellularLocation>
        <location evidence="7">Cell inner membrane</location>
        <topology evidence="7">Multi-pass membrane protein</topology>
    </subcellularLocation>
    <subcellularLocation>
        <location evidence="1">Cell membrane</location>
        <topology evidence="1">Multi-pass membrane protein</topology>
    </subcellularLocation>
</comment>
<evidence type="ECO:0000256" key="1">
    <source>
        <dbReference type="ARBA" id="ARBA00004651"/>
    </source>
</evidence>
<comment type="function">
    <text evidence="7">Mechanosensitive channel that participates in the regulation of osmotic pressure changes within the cell, opening in response to stretch forces in the membrane lipid bilayer, without the need for other proteins. Contributes to normal resistance to hypoosmotic shock. Forms an ion channel of 1.0 nanosiemens conductance with a slight preference for anions.</text>
</comment>
<dbReference type="InterPro" id="IPR049142">
    <property type="entry name" value="MS_channel_1st"/>
</dbReference>
<feature type="transmembrane region" description="Helical" evidence="7">
    <location>
        <begin position="88"/>
        <end position="119"/>
    </location>
</feature>
<dbReference type="PANTHER" id="PTHR30221:SF1">
    <property type="entry name" value="SMALL-CONDUCTANCE MECHANOSENSITIVE CHANNEL"/>
    <property type="match status" value="1"/>
</dbReference>
<dbReference type="RefSeq" id="WP_124935302.1">
    <property type="nucleotide sequence ID" value="NZ_RJVQ01000001.1"/>
</dbReference>
<evidence type="ECO:0000259" key="10">
    <source>
        <dbReference type="Pfam" id="PF21088"/>
    </source>
</evidence>
<dbReference type="Gene3D" id="2.30.30.60">
    <property type="match status" value="1"/>
</dbReference>
<feature type="domain" description="Mechanosensitive ion channel MscS" evidence="8">
    <location>
        <begin position="105"/>
        <end position="172"/>
    </location>
</feature>
<dbReference type="Pfam" id="PF21088">
    <property type="entry name" value="MS_channel_1st"/>
    <property type="match status" value="1"/>
</dbReference>
<feature type="domain" description="Mechanosensitive ion channel transmembrane helices 2/3" evidence="10">
    <location>
        <begin position="63"/>
        <end position="104"/>
    </location>
</feature>
<comment type="caution">
    <text evidence="7">Lacks conserved residue(s) required for the propagation of feature annotation.</text>
</comment>
<keyword evidence="6 7" id="KW-0472">Membrane</keyword>
<evidence type="ECO:0000256" key="5">
    <source>
        <dbReference type="ARBA" id="ARBA00022989"/>
    </source>
</evidence>
<keyword evidence="7" id="KW-0997">Cell inner membrane</keyword>
<evidence type="ECO:0000259" key="9">
    <source>
        <dbReference type="Pfam" id="PF21082"/>
    </source>
</evidence>
<organism evidence="11 12">
    <name type="scientific">Vibrio viridaestus</name>
    <dbReference type="NCBI Taxonomy" id="2487322"/>
    <lineage>
        <taxon>Bacteria</taxon>
        <taxon>Pseudomonadati</taxon>
        <taxon>Pseudomonadota</taxon>
        <taxon>Gammaproteobacteria</taxon>
        <taxon>Vibrionales</taxon>
        <taxon>Vibrionaceae</taxon>
        <taxon>Vibrio</taxon>
    </lineage>
</organism>
<dbReference type="InterPro" id="IPR049278">
    <property type="entry name" value="MS_channel_C"/>
</dbReference>
<feature type="transmembrane region" description="Helical" evidence="7">
    <location>
        <begin position="18"/>
        <end position="39"/>
    </location>
</feature>
<proteinExistence type="inferred from homology"/>
<dbReference type="SUPFAM" id="SSF82861">
    <property type="entry name" value="Mechanosensitive channel protein MscS (YggB), transmembrane region"/>
    <property type="match status" value="1"/>
</dbReference>
<dbReference type="EMBL" id="RJVQ01000001">
    <property type="protein sequence ID" value="RQW64653.1"/>
    <property type="molecule type" value="Genomic_DNA"/>
</dbReference>
<evidence type="ECO:0000256" key="7">
    <source>
        <dbReference type="RuleBase" id="RU369025"/>
    </source>
</evidence>
<accession>A0A3N9TLA5</accession>
<dbReference type="AlphaFoldDB" id="A0A3N9TLA5"/>
<name>A0A3N9TLA5_9VIBR</name>
<dbReference type="Proteomes" id="UP000281112">
    <property type="component" value="Unassembled WGS sequence"/>
</dbReference>
<dbReference type="Pfam" id="PF00924">
    <property type="entry name" value="MS_channel_2nd"/>
    <property type="match status" value="1"/>
</dbReference>
<keyword evidence="4 7" id="KW-0812">Transmembrane</keyword>
<dbReference type="Gene3D" id="3.30.70.100">
    <property type="match status" value="1"/>
</dbReference>
<comment type="subunit">
    <text evidence="7">Homoheptamer.</text>
</comment>
<reference evidence="11 12" key="1">
    <citation type="submission" date="2018-11" db="EMBL/GenBank/DDBJ databases">
        <title>Vibrio LJC006 sp. nov., isolated from seawater during the bloom of the enteromorpha.</title>
        <authorList>
            <person name="Liang J."/>
        </authorList>
    </citation>
    <scope>NUCLEOTIDE SEQUENCE [LARGE SCALE GENOMIC DNA]</scope>
    <source>
        <strain evidence="11 12">LJC006</strain>
    </source>
</reference>
<evidence type="ECO:0000256" key="4">
    <source>
        <dbReference type="ARBA" id="ARBA00022692"/>
    </source>
</evidence>
<gene>
    <name evidence="11" type="ORF">EES38_00985</name>
</gene>
<keyword evidence="12" id="KW-1185">Reference proteome</keyword>
<dbReference type="InterPro" id="IPR006685">
    <property type="entry name" value="MscS_channel_2nd"/>
</dbReference>